<comment type="caution">
    <text evidence="1">The sequence shown here is derived from an EMBL/GenBank/DDBJ whole genome shotgun (WGS) entry which is preliminary data.</text>
</comment>
<dbReference type="Proteomes" id="UP000256645">
    <property type="component" value="Unassembled WGS sequence"/>
</dbReference>
<proteinExistence type="predicted"/>
<sequence length="877" mass="98900">MCLANGEHADRPFGDSNVAESPILRFAEPFVTAHVNDDRNDDTTTSGRAYDVGVNSPLGLPKDFPFMPLPPFEESRTENDEALPWKTGENFEGCQNQHLPQLSTAERDDDHIARSWPKGYNMKYLGFKTGLSCVGREIFAKIFTFAFLSRVRECNSSRCQARKTLFAKSVPSCEWPAFSDYVLTLIACGNLGNGLDMILQRLIPENKFPRSVQAFCIDIRGMLEILIWSRNFMNGHTVGLFELQNSLSTSRDNLSALWDVLSPQYEAKALEYAARCHRHGICPTRIWNISFQSSYGVNSISHIAEMALVAEPPSSKTQHLNCTDQHCSLSIMNSTLVKQAHKCPRENCEEMEEFHPDILNEAFKNSIRDDALPCIGAWQTRSSVESEEPRRLCSIINSNYMAISHVWSDGTGVGLSRQPGMVNKCLSDYFERIATTLGCNGIWWDTISLPTERESKTVAINNMLQNYEKAKVVLVHDEDLVKFTWVDDGSPAIALVLSSWFTRGWTAAELWSSRHVPVKVLFANPAAGKIHEHGSPQPQYMTADLDKDILAGNLTGWSRYGESYARRPAPRLGHIIATNILMLLRSEDFAVDSQIFKTRLSSLIKVLRQRVTSWSRDRMIIAGMMGLRSEKFDSNSTTVQITQELLKNVNRIKTTELIHGEVPISLYGGPWEWCPQSIFDLGLAFSGSDPTNDFCDVREHGTLSGKFLAYKVQRNYSILPYGSHPAHKARITVALSQRQHCLLLTTTYIVKRRIFILFQPRYVEECIIVGHWIGCVTLQEPPDVQSPIRFEMGSQDTQTLRDSYSLPSDTSFEFGANTGLSKAPLPSISIHHLTLTVQASRRSHWGADTKWVFSEESDKEQDEVWQFVKRTLLNASS</sequence>
<dbReference type="STRING" id="1849047.A0A3D8S215"/>
<dbReference type="PANTHER" id="PTHR39596">
    <property type="match status" value="1"/>
</dbReference>
<evidence type="ECO:0000313" key="1">
    <source>
        <dbReference type="EMBL" id="RDW80319.1"/>
    </source>
</evidence>
<protein>
    <recommendedName>
        <fullName evidence="3">Heterokaryon incompatibility domain-containing protein</fullName>
    </recommendedName>
</protein>
<dbReference type="OrthoDB" id="20872at2759"/>
<dbReference type="PANTHER" id="PTHR39596:SF2">
    <property type="entry name" value="HET DOMAIN PROTEIN (AFU_ORTHOLOGUE AFUA_1G17550)-RELATED"/>
    <property type="match status" value="1"/>
</dbReference>
<gene>
    <name evidence="1" type="ORF">BP6252_04957</name>
</gene>
<evidence type="ECO:0008006" key="3">
    <source>
        <dbReference type="Google" id="ProtNLM"/>
    </source>
</evidence>
<keyword evidence="2" id="KW-1185">Reference proteome</keyword>
<reference evidence="1 2" key="1">
    <citation type="journal article" date="2018" name="IMA Fungus">
        <title>IMA Genome-F 9: Draft genome sequence of Annulohypoxylon stygium, Aspergillus mulundensis, Berkeleyomyces basicola (syn. Thielaviopsis basicola), Ceratocystis smalleyi, two Cercospora beticola strains, Coleophoma cylindrospora, Fusarium fracticaudum, Phialophora cf. hyalina, and Morchella septimelata.</title>
        <authorList>
            <person name="Wingfield B.D."/>
            <person name="Bills G.F."/>
            <person name="Dong Y."/>
            <person name="Huang W."/>
            <person name="Nel W.J."/>
            <person name="Swalarsk-Parry B.S."/>
            <person name="Vaghefi N."/>
            <person name="Wilken P.M."/>
            <person name="An Z."/>
            <person name="de Beer Z.W."/>
            <person name="De Vos L."/>
            <person name="Chen L."/>
            <person name="Duong T.A."/>
            <person name="Gao Y."/>
            <person name="Hammerbacher A."/>
            <person name="Kikkert J.R."/>
            <person name="Li Y."/>
            <person name="Li H."/>
            <person name="Li K."/>
            <person name="Li Q."/>
            <person name="Liu X."/>
            <person name="Ma X."/>
            <person name="Naidoo K."/>
            <person name="Pethybridge S.J."/>
            <person name="Sun J."/>
            <person name="Steenkamp E.T."/>
            <person name="van der Nest M.A."/>
            <person name="van Wyk S."/>
            <person name="Wingfield M.J."/>
            <person name="Xiong C."/>
            <person name="Yue Q."/>
            <person name="Zhang X."/>
        </authorList>
    </citation>
    <scope>NUCLEOTIDE SEQUENCE [LARGE SCALE GENOMIC DNA]</scope>
    <source>
        <strain evidence="1 2">BP6252</strain>
    </source>
</reference>
<accession>A0A3D8S215</accession>
<name>A0A3D8S215_9HELO</name>
<organism evidence="1 2">
    <name type="scientific">Coleophoma cylindrospora</name>
    <dbReference type="NCBI Taxonomy" id="1849047"/>
    <lineage>
        <taxon>Eukaryota</taxon>
        <taxon>Fungi</taxon>
        <taxon>Dikarya</taxon>
        <taxon>Ascomycota</taxon>
        <taxon>Pezizomycotina</taxon>
        <taxon>Leotiomycetes</taxon>
        <taxon>Helotiales</taxon>
        <taxon>Dermateaceae</taxon>
        <taxon>Coleophoma</taxon>
    </lineage>
</organism>
<dbReference type="AlphaFoldDB" id="A0A3D8S215"/>
<dbReference type="EMBL" id="PDLM01000004">
    <property type="protein sequence ID" value="RDW80319.1"/>
    <property type="molecule type" value="Genomic_DNA"/>
</dbReference>
<evidence type="ECO:0000313" key="2">
    <source>
        <dbReference type="Proteomes" id="UP000256645"/>
    </source>
</evidence>